<keyword evidence="2" id="KW-1185">Reference proteome</keyword>
<comment type="caution">
    <text evidence="1">The sequence shown here is derived from an EMBL/GenBank/DDBJ whole genome shotgun (WGS) entry which is preliminary data.</text>
</comment>
<evidence type="ECO:0008006" key="3">
    <source>
        <dbReference type="Google" id="ProtNLM"/>
    </source>
</evidence>
<evidence type="ECO:0000313" key="2">
    <source>
        <dbReference type="Proteomes" id="UP000838100"/>
    </source>
</evidence>
<evidence type="ECO:0000313" key="1">
    <source>
        <dbReference type="EMBL" id="CAH0993208.1"/>
    </source>
</evidence>
<proteinExistence type="predicted"/>
<name>A0ABM9AIZ1_9GAMM</name>
<gene>
    <name evidence="1" type="ORF">SIN8267_03349</name>
</gene>
<dbReference type="EMBL" id="CAKLPX010000005">
    <property type="protein sequence ID" value="CAH0993208.1"/>
    <property type="molecule type" value="Genomic_DNA"/>
</dbReference>
<reference evidence="1" key="1">
    <citation type="submission" date="2021-12" db="EMBL/GenBank/DDBJ databases">
        <authorList>
            <person name="Rodrigo-Torres L."/>
            <person name="Arahal R. D."/>
            <person name="Lucena T."/>
        </authorList>
    </citation>
    <scope>NUCLEOTIDE SEQUENCE</scope>
    <source>
        <strain evidence="1">CECT 8267</strain>
    </source>
</reference>
<organism evidence="1 2">
    <name type="scientific">Sinobacterium norvegicum</name>
    <dbReference type="NCBI Taxonomy" id="1641715"/>
    <lineage>
        <taxon>Bacteria</taxon>
        <taxon>Pseudomonadati</taxon>
        <taxon>Pseudomonadota</taxon>
        <taxon>Gammaproteobacteria</taxon>
        <taxon>Cellvibrionales</taxon>
        <taxon>Spongiibacteraceae</taxon>
        <taxon>Sinobacterium</taxon>
    </lineage>
</organism>
<sequence>MTIMLKKKQQGAVLLLALVLLMAASILALSGLNSSAMQGRMVAATADSITALSSAEMALKRAENEIGQLTLASIANFNETAPLFQKGSAAIGNEVFVSSEWVGGTTVNDNPNGIEDGVYIIELMNDAAGYTDDQIIKANNILGSSDVDGGNIHNGGANKADTGLYTFHTFRVVAKGYGRSSNTVRVVEAYYRKGFLN</sequence>
<protein>
    <recommendedName>
        <fullName evidence="3">Type 4 fimbrial biogenesis protein PilX N-terminal domain-containing protein</fullName>
    </recommendedName>
</protein>
<dbReference type="RefSeq" id="WP_237445884.1">
    <property type="nucleotide sequence ID" value="NZ_CAKLPX010000005.1"/>
</dbReference>
<accession>A0ABM9AIZ1</accession>
<dbReference type="Proteomes" id="UP000838100">
    <property type="component" value="Unassembled WGS sequence"/>
</dbReference>